<accession>A0A2W7S0M8</accession>
<organism evidence="2 3">
    <name type="scientific">Hydrotalea sandarakina</name>
    <dbReference type="NCBI Taxonomy" id="1004304"/>
    <lineage>
        <taxon>Bacteria</taxon>
        <taxon>Pseudomonadati</taxon>
        <taxon>Bacteroidota</taxon>
        <taxon>Chitinophagia</taxon>
        <taxon>Chitinophagales</taxon>
        <taxon>Chitinophagaceae</taxon>
        <taxon>Hydrotalea</taxon>
    </lineage>
</organism>
<keyword evidence="1" id="KW-1133">Transmembrane helix</keyword>
<keyword evidence="3" id="KW-1185">Reference proteome</keyword>
<evidence type="ECO:0000313" key="2">
    <source>
        <dbReference type="EMBL" id="PZX66074.1"/>
    </source>
</evidence>
<name>A0A2W7S0M8_9BACT</name>
<reference evidence="2 3" key="1">
    <citation type="submission" date="2018-06" db="EMBL/GenBank/DDBJ databases">
        <title>Genomic Encyclopedia of Archaeal and Bacterial Type Strains, Phase II (KMG-II): from individual species to whole genera.</title>
        <authorList>
            <person name="Goeker M."/>
        </authorList>
    </citation>
    <scope>NUCLEOTIDE SEQUENCE [LARGE SCALE GENOMIC DNA]</scope>
    <source>
        <strain evidence="2 3">DSM 23241</strain>
    </source>
</reference>
<gene>
    <name evidence="2" type="ORF">LX80_00574</name>
</gene>
<keyword evidence="1" id="KW-0472">Membrane</keyword>
<dbReference type="EMBL" id="QKZV01000001">
    <property type="protein sequence ID" value="PZX66074.1"/>
    <property type="molecule type" value="Genomic_DNA"/>
</dbReference>
<feature type="transmembrane region" description="Helical" evidence="1">
    <location>
        <begin position="102"/>
        <end position="125"/>
    </location>
</feature>
<dbReference type="AlphaFoldDB" id="A0A2W7S0M8"/>
<comment type="caution">
    <text evidence="2">The sequence shown here is derived from an EMBL/GenBank/DDBJ whole genome shotgun (WGS) entry which is preliminary data.</text>
</comment>
<sequence>MNNFYYYVFYLLVKIAKKINKRDLDPAFTGIIWISIPVILNVLSLFFYFTQGTSNDTEGEIYLYAAVITLPVLIMNYYILLHNEKSLKIIQYFDSLHLNKRICLIRIFIIIIYYIFSILLCLYLANYNRKLIGL</sequence>
<proteinExistence type="predicted"/>
<keyword evidence="1" id="KW-0812">Transmembrane</keyword>
<dbReference type="Proteomes" id="UP000249720">
    <property type="component" value="Unassembled WGS sequence"/>
</dbReference>
<feature type="transmembrane region" description="Helical" evidence="1">
    <location>
        <begin position="61"/>
        <end position="81"/>
    </location>
</feature>
<feature type="transmembrane region" description="Helical" evidence="1">
    <location>
        <begin position="27"/>
        <end position="49"/>
    </location>
</feature>
<protein>
    <submittedName>
        <fullName evidence="2">Uncharacterized protein</fullName>
    </submittedName>
</protein>
<evidence type="ECO:0000256" key="1">
    <source>
        <dbReference type="SAM" id="Phobius"/>
    </source>
</evidence>
<evidence type="ECO:0000313" key="3">
    <source>
        <dbReference type="Proteomes" id="UP000249720"/>
    </source>
</evidence>